<name>A0ABQ2CX58_9DEIO</name>
<sequence>MPLKACLQDGLVGTEALNEGGVVVRLAWLPFETTTNPPTLTGGPSSVSEKRGDLPLSTLKRTPTGRSGLYFFLV</sequence>
<evidence type="ECO:0000256" key="1">
    <source>
        <dbReference type="SAM" id="MobiDB-lite"/>
    </source>
</evidence>
<keyword evidence="3" id="KW-1185">Reference proteome</keyword>
<dbReference type="EMBL" id="BMOD01000002">
    <property type="protein sequence ID" value="GGJ22847.1"/>
    <property type="molecule type" value="Genomic_DNA"/>
</dbReference>
<proteinExistence type="predicted"/>
<organism evidence="2 3">
    <name type="scientific">Deinococcus roseus</name>
    <dbReference type="NCBI Taxonomy" id="392414"/>
    <lineage>
        <taxon>Bacteria</taxon>
        <taxon>Thermotogati</taxon>
        <taxon>Deinococcota</taxon>
        <taxon>Deinococci</taxon>
        <taxon>Deinococcales</taxon>
        <taxon>Deinococcaceae</taxon>
        <taxon>Deinococcus</taxon>
    </lineage>
</organism>
<feature type="region of interest" description="Disordered" evidence="1">
    <location>
        <begin position="34"/>
        <end position="59"/>
    </location>
</feature>
<gene>
    <name evidence="2" type="ORF">GCM10008938_06310</name>
</gene>
<reference evidence="3" key="1">
    <citation type="journal article" date="2019" name="Int. J. Syst. Evol. Microbiol.">
        <title>The Global Catalogue of Microorganisms (GCM) 10K type strain sequencing project: providing services to taxonomists for standard genome sequencing and annotation.</title>
        <authorList>
            <consortium name="The Broad Institute Genomics Platform"/>
            <consortium name="The Broad Institute Genome Sequencing Center for Infectious Disease"/>
            <person name="Wu L."/>
            <person name="Ma J."/>
        </authorList>
    </citation>
    <scope>NUCLEOTIDE SEQUENCE [LARGE SCALE GENOMIC DNA]</scope>
    <source>
        <strain evidence="3">JCM 14370</strain>
    </source>
</reference>
<feature type="compositionally biased region" description="Low complexity" evidence="1">
    <location>
        <begin position="34"/>
        <end position="44"/>
    </location>
</feature>
<comment type="caution">
    <text evidence="2">The sequence shown here is derived from an EMBL/GenBank/DDBJ whole genome shotgun (WGS) entry which is preliminary data.</text>
</comment>
<evidence type="ECO:0000313" key="3">
    <source>
        <dbReference type="Proteomes" id="UP000632222"/>
    </source>
</evidence>
<evidence type="ECO:0000313" key="2">
    <source>
        <dbReference type="EMBL" id="GGJ22847.1"/>
    </source>
</evidence>
<accession>A0ABQ2CX58</accession>
<protein>
    <submittedName>
        <fullName evidence="2">Uncharacterized protein</fullName>
    </submittedName>
</protein>
<dbReference type="Proteomes" id="UP000632222">
    <property type="component" value="Unassembled WGS sequence"/>
</dbReference>